<dbReference type="PANTHER" id="PTHR13026">
    <property type="entry name" value="NNP-1 PROTEIN NOVEL NUCLEAR PROTEIN 1 NOP52"/>
    <property type="match status" value="1"/>
</dbReference>
<evidence type="ECO:0000256" key="2">
    <source>
        <dbReference type="ARBA" id="ARBA00006374"/>
    </source>
</evidence>
<gene>
    <name evidence="5" type="ORF">MCUN1_003633</name>
</gene>
<dbReference type="Pfam" id="PF05997">
    <property type="entry name" value="Nop52"/>
    <property type="match status" value="1"/>
</dbReference>
<dbReference type="AlphaFoldDB" id="A0AAF0EYT4"/>
<comment type="similarity">
    <text evidence="2">Belongs to the RRP1 family.</text>
</comment>
<keyword evidence="3" id="KW-0698">rRNA processing</keyword>
<evidence type="ECO:0008006" key="7">
    <source>
        <dbReference type="Google" id="ProtNLM"/>
    </source>
</evidence>
<dbReference type="GO" id="GO:0006364">
    <property type="term" value="P:rRNA processing"/>
    <property type="evidence" value="ECO:0007669"/>
    <property type="project" value="UniProtKB-KW"/>
</dbReference>
<keyword evidence="6" id="KW-1185">Reference proteome</keyword>
<dbReference type="PANTHER" id="PTHR13026:SF0">
    <property type="entry name" value="RIBOSOMAL RNA PROCESSING 1B"/>
    <property type="match status" value="1"/>
</dbReference>
<evidence type="ECO:0000313" key="6">
    <source>
        <dbReference type="Proteomes" id="UP001219933"/>
    </source>
</evidence>
<name>A0AAF0EYT4_9BASI</name>
<accession>A0AAF0EYT4</accession>
<dbReference type="EMBL" id="CP119881">
    <property type="protein sequence ID" value="WFD36746.1"/>
    <property type="molecule type" value="Genomic_DNA"/>
</dbReference>
<evidence type="ECO:0000256" key="4">
    <source>
        <dbReference type="ARBA" id="ARBA00023242"/>
    </source>
</evidence>
<dbReference type="GO" id="GO:0030688">
    <property type="term" value="C:preribosome, small subunit precursor"/>
    <property type="evidence" value="ECO:0007669"/>
    <property type="project" value="InterPro"/>
</dbReference>
<comment type="subcellular location">
    <subcellularLocation>
        <location evidence="1">Nucleus</location>
    </subcellularLocation>
</comment>
<reference evidence="5" key="1">
    <citation type="submission" date="2023-03" db="EMBL/GenBank/DDBJ databases">
        <title>Mating type loci evolution in Malassezia.</title>
        <authorList>
            <person name="Coelho M.A."/>
        </authorList>
    </citation>
    <scope>NUCLEOTIDE SEQUENCE</scope>
    <source>
        <strain evidence="5">CBS 11721</strain>
    </source>
</reference>
<evidence type="ECO:0000313" key="5">
    <source>
        <dbReference type="EMBL" id="WFD36746.1"/>
    </source>
</evidence>
<dbReference type="GO" id="GO:0005634">
    <property type="term" value="C:nucleus"/>
    <property type="evidence" value="ECO:0007669"/>
    <property type="project" value="UniProtKB-SubCell"/>
</dbReference>
<evidence type="ECO:0000256" key="1">
    <source>
        <dbReference type="ARBA" id="ARBA00004123"/>
    </source>
</evidence>
<evidence type="ECO:0000256" key="3">
    <source>
        <dbReference type="ARBA" id="ARBA00022552"/>
    </source>
</evidence>
<organism evidence="5 6">
    <name type="scientific">Malassezia cuniculi</name>
    <dbReference type="NCBI Taxonomy" id="948313"/>
    <lineage>
        <taxon>Eukaryota</taxon>
        <taxon>Fungi</taxon>
        <taxon>Dikarya</taxon>
        <taxon>Basidiomycota</taxon>
        <taxon>Ustilaginomycotina</taxon>
        <taxon>Malasseziomycetes</taxon>
        <taxon>Malasseziales</taxon>
        <taxon>Malasseziaceae</taxon>
        <taxon>Malassezia</taxon>
    </lineage>
</organism>
<sequence length="331" mass="37749">MGKRDRRVREEAPAEIPLARYLASTGTSLLTEKHVRDRAIRSLAVYVAQCTGEEGLRLEPLELAKLWKGIFYCFWMSDKPLVQQALAQELADLVLAVAGVTADEKRTKPDARALSAFDFYAGFWHTIAKEWLGIDKFRIDKYYMLMRRYVAVGLRLLKAYSWHPELVEHFQGILSGKGGPLVANDVHVPDSIAYHVSDVYLDELERVTSEDEKLPLIPLIMPFVELAAKSTSRAMHERVMNTVIEPLLEDFERIERVATSRKKQRVEVETRFNSIIGAMNDVDGDAKTKAGRVRHEILHTLFTVASGEDTYAPSRRRLYALWQAELDDDDE</sequence>
<keyword evidence="4" id="KW-0539">Nucleus</keyword>
<protein>
    <recommendedName>
        <fullName evidence="7">Ribosomal RNA-processing protein 1</fullName>
    </recommendedName>
</protein>
<proteinExistence type="inferred from homology"/>
<dbReference type="InterPro" id="IPR010301">
    <property type="entry name" value="RRP1"/>
</dbReference>
<dbReference type="Proteomes" id="UP001219933">
    <property type="component" value="Chromosome 5"/>
</dbReference>